<protein>
    <submittedName>
        <fullName evidence="1">Uncharacterized protein</fullName>
    </submittedName>
</protein>
<dbReference type="EMBL" id="CM042886">
    <property type="protein sequence ID" value="KAI4340169.1"/>
    <property type="molecule type" value="Genomic_DNA"/>
</dbReference>
<keyword evidence="2" id="KW-1185">Reference proteome</keyword>
<sequence>MPTTLTPSSSSSSFTQSLISFSRILLSPFPHPPRPYPLQLQSKALTFSCPRSFLPVVGLLVAGPRAVRFSSRAFDDSG</sequence>
<evidence type="ECO:0000313" key="2">
    <source>
        <dbReference type="Proteomes" id="UP001057402"/>
    </source>
</evidence>
<evidence type="ECO:0000313" key="1">
    <source>
        <dbReference type="EMBL" id="KAI4340169.1"/>
    </source>
</evidence>
<comment type="caution">
    <text evidence="1">The sequence shown here is derived from an EMBL/GenBank/DDBJ whole genome shotgun (WGS) entry which is preliminary data.</text>
</comment>
<organism evidence="1 2">
    <name type="scientific">Melastoma candidum</name>
    <dbReference type="NCBI Taxonomy" id="119954"/>
    <lineage>
        <taxon>Eukaryota</taxon>
        <taxon>Viridiplantae</taxon>
        <taxon>Streptophyta</taxon>
        <taxon>Embryophyta</taxon>
        <taxon>Tracheophyta</taxon>
        <taxon>Spermatophyta</taxon>
        <taxon>Magnoliopsida</taxon>
        <taxon>eudicotyledons</taxon>
        <taxon>Gunneridae</taxon>
        <taxon>Pentapetalae</taxon>
        <taxon>rosids</taxon>
        <taxon>malvids</taxon>
        <taxon>Myrtales</taxon>
        <taxon>Melastomataceae</taxon>
        <taxon>Melastomatoideae</taxon>
        <taxon>Melastomateae</taxon>
        <taxon>Melastoma</taxon>
    </lineage>
</organism>
<proteinExistence type="predicted"/>
<dbReference type="Proteomes" id="UP001057402">
    <property type="component" value="Chromosome 7"/>
</dbReference>
<reference evidence="2" key="1">
    <citation type="journal article" date="2023" name="Front. Plant Sci.">
        <title>Chromosomal-level genome assembly of Melastoma candidum provides insights into trichome evolution.</title>
        <authorList>
            <person name="Zhong Y."/>
            <person name="Wu W."/>
            <person name="Sun C."/>
            <person name="Zou P."/>
            <person name="Liu Y."/>
            <person name="Dai S."/>
            <person name="Zhou R."/>
        </authorList>
    </citation>
    <scope>NUCLEOTIDE SEQUENCE [LARGE SCALE GENOMIC DNA]</scope>
</reference>
<accession>A0ACB9NU24</accession>
<gene>
    <name evidence="1" type="ORF">MLD38_025032</name>
</gene>
<name>A0ACB9NU24_9MYRT</name>